<name>A0A9D1XQ52_9BACT</name>
<reference evidence="2" key="1">
    <citation type="journal article" date="2021" name="PeerJ">
        <title>Extensive microbial diversity within the chicken gut microbiome revealed by metagenomics and culture.</title>
        <authorList>
            <person name="Gilroy R."/>
            <person name="Ravi A."/>
            <person name="Getino M."/>
            <person name="Pursley I."/>
            <person name="Horton D.L."/>
            <person name="Alikhan N.F."/>
            <person name="Baker D."/>
            <person name="Gharbi K."/>
            <person name="Hall N."/>
            <person name="Watson M."/>
            <person name="Adriaenssens E.M."/>
            <person name="Foster-Nyarko E."/>
            <person name="Jarju S."/>
            <person name="Secka A."/>
            <person name="Antonio M."/>
            <person name="Oren A."/>
            <person name="Chaudhuri R.R."/>
            <person name="La Ragione R."/>
            <person name="Hildebrand F."/>
            <person name="Pallen M.J."/>
        </authorList>
    </citation>
    <scope>NUCLEOTIDE SEQUENCE</scope>
    <source>
        <strain evidence="2">ChiHecec2B26-12326</strain>
    </source>
</reference>
<feature type="domain" description="DUF5672" evidence="1">
    <location>
        <begin position="55"/>
        <end position="237"/>
    </location>
</feature>
<evidence type="ECO:0000313" key="3">
    <source>
        <dbReference type="Proteomes" id="UP000823847"/>
    </source>
</evidence>
<accession>A0A9D1XQ52</accession>
<dbReference type="Pfam" id="PF18922">
    <property type="entry name" value="DUF5672"/>
    <property type="match status" value="1"/>
</dbReference>
<evidence type="ECO:0000313" key="2">
    <source>
        <dbReference type="EMBL" id="HIX85221.1"/>
    </source>
</evidence>
<dbReference type="Proteomes" id="UP000823847">
    <property type="component" value="Unassembled WGS sequence"/>
</dbReference>
<organism evidence="2 3">
    <name type="scientific">Candidatus Parabacteroides intestinigallinarum</name>
    <dbReference type="NCBI Taxonomy" id="2838722"/>
    <lineage>
        <taxon>Bacteria</taxon>
        <taxon>Pseudomonadati</taxon>
        <taxon>Bacteroidota</taxon>
        <taxon>Bacteroidia</taxon>
        <taxon>Bacteroidales</taxon>
        <taxon>Tannerellaceae</taxon>
        <taxon>Parabacteroides</taxon>
    </lineage>
</organism>
<dbReference type="InterPro" id="IPR043729">
    <property type="entry name" value="DUF5672"/>
</dbReference>
<proteinExistence type="predicted"/>
<protein>
    <recommendedName>
        <fullName evidence="1">DUF5672 domain-containing protein</fullName>
    </recommendedName>
</protein>
<evidence type="ECO:0000259" key="1">
    <source>
        <dbReference type="Pfam" id="PF18922"/>
    </source>
</evidence>
<reference evidence="2" key="2">
    <citation type="submission" date="2021-04" db="EMBL/GenBank/DDBJ databases">
        <authorList>
            <person name="Gilroy R."/>
        </authorList>
    </citation>
    <scope>NUCLEOTIDE SEQUENCE</scope>
    <source>
        <strain evidence="2">ChiHecec2B26-12326</strain>
    </source>
</reference>
<dbReference type="AlphaFoldDB" id="A0A9D1XQ52"/>
<gene>
    <name evidence="2" type="ORF">H9848_01230</name>
</gene>
<sequence>MEAVKVVIPIYKNVLSELEKRSLRQVYTVLCAYPLVVVKPVSLDLSELVTEFPRLRIESFDDIYFAGISGYNRLMLSEHFYERFLDSEYILIYQLDAYVFRDELSEWVAKGYDYTGAPWLRKPIYTWPLISTFMRLCHRYARWKHRPSKQDLYDKVGNGGLSLRKVASHLRVVSTRSELIERYLAVRHHLYNEDVFWATQAQGFRYPPVREALLFAFDKYPAYCFRLTGHRLPFGCHAWYKRKMRAFWKPIIHF</sequence>
<dbReference type="EMBL" id="DXEN01000008">
    <property type="protein sequence ID" value="HIX85221.1"/>
    <property type="molecule type" value="Genomic_DNA"/>
</dbReference>
<comment type="caution">
    <text evidence="2">The sequence shown here is derived from an EMBL/GenBank/DDBJ whole genome shotgun (WGS) entry which is preliminary data.</text>
</comment>